<reference evidence="1" key="1">
    <citation type="journal article" date="2021" name="IMA Fungus">
        <title>Genomic characterization of three marine fungi, including Emericellopsis atlantica sp. nov. with signatures of a generalist lifestyle and marine biomass degradation.</title>
        <authorList>
            <person name="Hagestad O.C."/>
            <person name="Hou L."/>
            <person name="Andersen J.H."/>
            <person name="Hansen E.H."/>
            <person name="Altermark B."/>
            <person name="Li C."/>
            <person name="Kuhnert E."/>
            <person name="Cox R.J."/>
            <person name="Crous P.W."/>
            <person name="Spatafora J.W."/>
            <person name="Lail K."/>
            <person name="Amirebrahimi M."/>
            <person name="Lipzen A."/>
            <person name="Pangilinan J."/>
            <person name="Andreopoulos W."/>
            <person name="Hayes R.D."/>
            <person name="Ng V."/>
            <person name="Grigoriev I.V."/>
            <person name="Jackson S.A."/>
            <person name="Sutton T.D.S."/>
            <person name="Dobson A.D.W."/>
            <person name="Rama T."/>
        </authorList>
    </citation>
    <scope>NUCLEOTIDE SEQUENCE</scope>
    <source>
        <strain evidence="1">TS7</strain>
    </source>
</reference>
<comment type="caution">
    <text evidence="1">The sequence shown here is derived from an EMBL/GenBank/DDBJ whole genome shotgun (WGS) entry which is preliminary data.</text>
</comment>
<dbReference type="GeneID" id="70289690"/>
<dbReference type="EMBL" id="MU251269">
    <property type="protein sequence ID" value="KAG9251249.1"/>
    <property type="molecule type" value="Genomic_DNA"/>
</dbReference>
<dbReference type="SUPFAM" id="SSF52047">
    <property type="entry name" value="RNI-like"/>
    <property type="match status" value="1"/>
</dbReference>
<accession>A0A9P8CL51</accession>
<evidence type="ECO:0000313" key="1">
    <source>
        <dbReference type="EMBL" id="KAG9251249.1"/>
    </source>
</evidence>
<protein>
    <submittedName>
        <fullName evidence="1">Uncharacterized protein</fullName>
    </submittedName>
</protein>
<sequence>MYLYKLLSVSNSSLRYVRRENDRTALCQPLSALLQRCLPWTPSRLSSWTACATTSGSIHLTAGDPAAFDPLVDLVCRLPALLDLAWCLPMRVPPALVRISPPQGRFRLQVEMFDLRSLHVPIGQQPRDEDMDAEDYALLTAPRLHRIGCPDLWEFDIYGNWNYNEEAIAQALVSPQARSRVEHILVEYREPGDALGTRDALQASRASWPGLFLLSSSDSRSHGDRSFPASKRPLKTLSLDNNRGMTLQILERWDEVVDLSALLHLDLGLVRPELVPTLRNMAGIGALASLQTLKLTLDLFENDDPRGTTKDLCSVIKALRPLRSLHLGRTNSRAIFDALLGAHGPHLRELSLDEPIVLTSQNAHRLAKVCSRLRELNVTIRRSGGDESEVAFYKALGHLSRLESVSITLDCTRPDSDITGLIKSGEFSTDKYDRETSIRLVQDALVNVAIDEDLARSIFLAIARTQKRRADEIGLRQFMLRRVVVECPDSNLFDSHSEFSTLLQWLRGHWVCESSVGLGDPDCIFNPGGQARTIVTARDKGAQRKTQYEDWLFAYLDEIDPLVEDAWLRLWPCEHGEWKRSWKGRPLASNASYSSGPCDS</sequence>
<evidence type="ECO:0000313" key="2">
    <source>
        <dbReference type="Proteomes" id="UP000887229"/>
    </source>
</evidence>
<dbReference type="Gene3D" id="3.80.10.10">
    <property type="entry name" value="Ribonuclease Inhibitor"/>
    <property type="match status" value="1"/>
</dbReference>
<keyword evidence="2" id="KW-1185">Reference proteome</keyword>
<dbReference type="AlphaFoldDB" id="A0A9P8CL51"/>
<dbReference type="Proteomes" id="UP000887229">
    <property type="component" value="Unassembled WGS sequence"/>
</dbReference>
<name>A0A9P8CL51_9HYPO</name>
<gene>
    <name evidence="1" type="ORF">F5Z01DRAFT_287660</name>
</gene>
<dbReference type="InterPro" id="IPR032675">
    <property type="entry name" value="LRR_dom_sf"/>
</dbReference>
<dbReference type="OrthoDB" id="3945550at2759"/>
<organism evidence="1 2">
    <name type="scientific">Emericellopsis atlantica</name>
    <dbReference type="NCBI Taxonomy" id="2614577"/>
    <lineage>
        <taxon>Eukaryota</taxon>
        <taxon>Fungi</taxon>
        <taxon>Dikarya</taxon>
        <taxon>Ascomycota</taxon>
        <taxon>Pezizomycotina</taxon>
        <taxon>Sordariomycetes</taxon>
        <taxon>Hypocreomycetidae</taxon>
        <taxon>Hypocreales</taxon>
        <taxon>Bionectriaceae</taxon>
        <taxon>Emericellopsis</taxon>
    </lineage>
</organism>
<dbReference type="RefSeq" id="XP_046115173.1">
    <property type="nucleotide sequence ID" value="XM_046258787.1"/>
</dbReference>
<proteinExistence type="predicted"/>